<keyword evidence="4 7" id="KW-0010">Activator</keyword>
<dbReference type="AlphaFoldDB" id="Q6BSA8"/>
<gene>
    <name evidence="7" type="primary">MED9</name>
    <name evidence="9" type="ordered locus">DEHA2D10274g</name>
</gene>
<keyword evidence="3 7" id="KW-0805">Transcription regulation</keyword>
<keyword evidence="10" id="KW-1185">Reference proteome</keyword>
<evidence type="ECO:0000256" key="7">
    <source>
        <dbReference type="RuleBase" id="RU364145"/>
    </source>
</evidence>
<dbReference type="eggNOG" id="ENOG502SFWY">
    <property type="taxonomic scope" value="Eukaryota"/>
</dbReference>
<comment type="subunit">
    <text evidence="7">Component of the Mediator complex.</text>
</comment>
<dbReference type="OrthoDB" id="4092914at2759"/>
<dbReference type="EMBL" id="CR382136">
    <property type="protein sequence ID" value="CAG87066.2"/>
    <property type="molecule type" value="Genomic_DNA"/>
</dbReference>
<keyword evidence="5 7" id="KW-0804">Transcription</keyword>
<comment type="subcellular location">
    <subcellularLocation>
        <location evidence="1 7">Nucleus</location>
    </subcellularLocation>
</comment>
<feature type="compositionally biased region" description="Polar residues" evidence="8">
    <location>
        <begin position="28"/>
        <end position="46"/>
    </location>
</feature>
<dbReference type="HOGENOM" id="CLU_1635333_0_0_1"/>
<evidence type="ECO:0000256" key="8">
    <source>
        <dbReference type="SAM" id="MobiDB-lite"/>
    </source>
</evidence>
<dbReference type="InterPro" id="IPR011425">
    <property type="entry name" value="Med9"/>
</dbReference>
<evidence type="ECO:0000256" key="6">
    <source>
        <dbReference type="ARBA" id="ARBA00023242"/>
    </source>
</evidence>
<evidence type="ECO:0000256" key="3">
    <source>
        <dbReference type="ARBA" id="ARBA00023015"/>
    </source>
</evidence>
<evidence type="ECO:0000256" key="5">
    <source>
        <dbReference type="ARBA" id="ARBA00023163"/>
    </source>
</evidence>
<dbReference type="Pfam" id="PF07544">
    <property type="entry name" value="Med9"/>
    <property type="match status" value="1"/>
</dbReference>
<feature type="region of interest" description="Disordered" evidence="8">
    <location>
        <begin position="1"/>
        <end position="75"/>
    </location>
</feature>
<evidence type="ECO:0000313" key="10">
    <source>
        <dbReference type="Proteomes" id="UP000000599"/>
    </source>
</evidence>
<dbReference type="OMA" id="FRETRIQ"/>
<dbReference type="GO" id="GO:0006357">
    <property type="term" value="P:regulation of transcription by RNA polymerase II"/>
    <property type="evidence" value="ECO:0007669"/>
    <property type="project" value="InterPro"/>
</dbReference>
<keyword evidence="6 7" id="KW-0539">Nucleus</keyword>
<dbReference type="GO" id="GO:0003712">
    <property type="term" value="F:transcription coregulator activity"/>
    <property type="evidence" value="ECO:0007669"/>
    <property type="project" value="InterPro"/>
</dbReference>
<name>Q6BSA8_DEBHA</name>
<accession>Q6BSA8</accession>
<dbReference type="KEGG" id="dha:DEHA2D10274g"/>
<evidence type="ECO:0000313" key="9">
    <source>
        <dbReference type="EMBL" id="CAG87066.2"/>
    </source>
</evidence>
<reference evidence="9 10" key="1">
    <citation type="journal article" date="2004" name="Nature">
        <title>Genome evolution in yeasts.</title>
        <authorList>
            <consortium name="Genolevures"/>
            <person name="Dujon B."/>
            <person name="Sherman D."/>
            <person name="Fischer G."/>
            <person name="Durrens P."/>
            <person name="Casaregola S."/>
            <person name="Lafontaine I."/>
            <person name="de Montigny J."/>
            <person name="Marck C."/>
            <person name="Neuveglise C."/>
            <person name="Talla E."/>
            <person name="Goffard N."/>
            <person name="Frangeul L."/>
            <person name="Aigle M."/>
            <person name="Anthouard V."/>
            <person name="Babour A."/>
            <person name="Barbe V."/>
            <person name="Barnay S."/>
            <person name="Blanchin S."/>
            <person name="Beckerich J.M."/>
            <person name="Beyne E."/>
            <person name="Bleykasten C."/>
            <person name="Boisrame A."/>
            <person name="Boyer J."/>
            <person name="Cattolico L."/>
            <person name="Confanioleri F."/>
            <person name="de Daruvar A."/>
            <person name="Despons L."/>
            <person name="Fabre E."/>
            <person name="Fairhead C."/>
            <person name="Ferry-Dumazet H."/>
            <person name="Groppi A."/>
            <person name="Hantraye F."/>
            <person name="Hennequin C."/>
            <person name="Jauniaux N."/>
            <person name="Joyet P."/>
            <person name="Kachouri R."/>
            <person name="Kerrest A."/>
            <person name="Koszul R."/>
            <person name="Lemaire M."/>
            <person name="Lesur I."/>
            <person name="Ma L."/>
            <person name="Muller H."/>
            <person name="Nicaud J.M."/>
            <person name="Nikolski M."/>
            <person name="Oztas S."/>
            <person name="Ozier-Kalogeropoulos O."/>
            <person name="Pellenz S."/>
            <person name="Potier S."/>
            <person name="Richard G.F."/>
            <person name="Straub M.L."/>
            <person name="Suleau A."/>
            <person name="Swennene D."/>
            <person name="Tekaia F."/>
            <person name="Wesolowski-Louvel M."/>
            <person name="Westhof E."/>
            <person name="Wirth B."/>
            <person name="Zeniou-Meyer M."/>
            <person name="Zivanovic I."/>
            <person name="Bolotin-Fukuhara M."/>
            <person name="Thierry A."/>
            <person name="Bouchier C."/>
            <person name="Caudron B."/>
            <person name="Scarpelli C."/>
            <person name="Gaillardin C."/>
            <person name="Weissenbach J."/>
            <person name="Wincker P."/>
            <person name="Souciet J.L."/>
        </authorList>
    </citation>
    <scope>NUCLEOTIDE SEQUENCE [LARGE SCALE GENOMIC DNA]</scope>
    <source>
        <strain evidence="10">ATCC 36239 / CBS 767 / BCRC 21394 / JCM 1990 / NBRC 0083 / IGC 2968</strain>
    </source>
</reference>
<feature type="compositionally biased region" description="Low complexity" evidence="8">
    <location>
        <begin position="1"/>
        <end position="11"/>
    </location>
</feature>
<protein>
    <recommendedName>
        <fullName evidence="7">Mediator of RNA polymerase II transcription subunit 9</fullName>
    </recommendedName>
    <alternativeName>
        <fullName evidence="7">Mediator complex subunit 9</fullName>
    </alternativeName>
</protein>
<dbReference type="VEuPathDB" id="FungiDB:DEHA2D10274g"/>
<organism evidence="9 10">
    <name type="scientific">Debaryomyces hansenii (strain ATCC 36239 / CBS 767 / BCRC 21394 / JCM 1990 / NBRC 0083 / IGC 2968)</name>
    <name type="common">Yeast</name>
    <name type="synonym">Torulaspora hansenii</name>
    <dbReference type="NCBI Taxonomy" id="284592"/>
    <lineage>
        <taxon>Eukaryota</taxon>
        <taxon>Fungi</taxon>
        <taxon>Dikarya</taxon>
        <taxon>Ascomycota</taxon>
        <taxon>Saccharomycotina</taxon>
        <taxon>Pichiomycetes</taxon>
        <taxon>Debaryomycetaceae</taxon>
        <taxon>Debaryomyces</taxon>
    </lineage>
</organism>
<evidence type="ECO:0000256" key="1">
    <source>
        <dbReference type="ARBA" id="ARBA00004123"/>
    </source>
</evidence>
<proteinExistence type="inferred from homology"/>
<comment type="similarity">
    <text evidence="2 7">Belongs to the Mediator complex subunit 9 family.</text>
</comment>
<comment type="function">
    <text evidence="7">Component of the Mediator complex, a coactivator involved in the regulated transcription of nearly all RNA polymerase II-dependent genes. Mediator functions as a bridge to convey information from gene-specific regulatory proteins to the basal RNA polymerase II transcription machinery. Mediator is recruited to promoters by direct interactions with regulatory proteins and serves as a scaffold for the assembly of a functional preinitiation complex with RNA polymerase II and the general transcription factors.</text>
</comment>
<dbReference type="STRING" id="284592.Q6BSA8"/>
<dbReference type="GO" id="GO:0016592">
    <property type="term" value="C:mediator complex"/>
    <property type="evidence" value="ECO:0007669"/>
    <property type="project" value="InterPro"/>
</dbReference>
<sequence length="162" mass="18167">MSSPKASSPKAKTPRESSPLAEDRMKKTSSSNKPNMETSAARSASPETAPKDAMDIDSEENNNEDHRDPLQKLQTTELLPDLYNLLNDLQNGHISAKDFDNNAGSIRLKLSKMKQNLQDIPGISESVKFRETRIQNLKLSNEKKAHFLNKFKQRVESELGES</sequence>
<dbReference type="RefSeq" id="XP_458912.2">
    <property type="nucleotide sequence ID" value="XM_458912.1"/>
</dbReference>
<evidence type="ECO:0000256" key="2">
    <source>
        <dbReference type="ARBA" id="ARBA00008089"/>
    </source>
</evidence>
<evidence type="ECO:0000256" key="4">
    <source>
        <dbReference type="ARBA" id="ARBA00023159"/>
    </source>
</evidence>
<dbReference type="InParanoid" id="Q6BSA8"/>
<dbReference type="Proteomes" id="UP000000599">
    <property type="component" value="Chromosome D"/>
</dbReference>
<dbReference type="GeneID" id="2901168"/>